<proteinExistence type="inferred from homology"/>
<dbReference type="GO" id="GO:0003677">
    <property type="term" value="F:DNA binding"/>
    <property type="evidence" value="ECO:0007669"/>
    <property type="project" value="InterPro"/>
</dbReference>
<comment type="caution">
    <text evidence="5">The sequence shown here is derived from an EMBL/GenBank/DDBJ whole genome shotgun (WGS) entry which is preliminary data.</text>
</comment>
<protein>
    <submittedName>
        <fullName evidence="5">Competence protein ComM</fullName>
    </submittedName>
</protein>
<dbReference type="GO" id="GO:0005524">
    <property type="term" value="F:ATP binding"/>
    <property type="evidence" value="ECO:0007669"/>
    <property type="project" value="UniProtKB-KW"/>
</dbReference>
<dbReference type="InterPro" id="IPR003593">
    <property type="entry name" value="AAA+_ATPase"/>
</dbReference>
<dbReference type="SUPFAM" id="SSF52540">
    <property type="entry name" value="P-loop containing nucleoside triphosphate hydrolases"/>
    <property type="match status" value="1"/>
</dbReference>
<dbReference type="PANTHER" id="PTHR32039">
    <property type="entry name" value="MAGNESIUM-CHELATASE SUBUNIT CHLI"/>
    <property type="match status" value="1"/>
</dbReference>
<evidence type="ECO:0000256" key="1">
    <source>
        <dbReference type="ARBA" id="ARBA00006354"/>
    </source>
</evidence>
<dbReference type="Proteomes" id="UP000237968">
    <property type="component" value="Unassembled WGS sequence"/>
</dbReference>
<dbReference type="PANTHER" id="PTHR32039:SF7">
    <property type="entry name" value="COMPETENCE PROTEIN COMM"/>
    <property type="match status" value="1"/>
</dbReference>
<feature type="domain" description="AAA+ ATPase" evidence="4">
    <location>
        <begin position="214"/>
        <end position="396"/>
    </location>
</feature>
<evidence type="ECO:0000256" key="2">
    <source>
        <dbReference type="ARBA" id="ARBA00022741"/>
    </source>
</evidence>
<dbReference type="EMBL" id="PVNK01000058">
    <property type="protein sequence ID" value="PRQ04151.1"/>
    <property type="molecule type" value="Genomic_DNA"/>
</dbReference>
<gene>
    <name evidence="5" type="primary">comM</name>
    <name evidence="5" type="ORF">ENSA5_10410</name>
</gene>
<dbReference type="RefSeq" id="WP_106390464.1">
    <property type="nucleotide sequence ID" value="NZ_PVNK01000058.1"/>
</dbReference>
<dbReference type="OrthoDB" id="9813147at2"/>
<dbReference type="Pfam" id="PF01078">
    <property type="entry name" value="Mg_chelatase"/>
    <property type="match status" value="1"/>
</dbReference>
<reference evidence="5 6" key="1">
    <citation type="submission" date="2018-03" db="EMBL/GenBank/DDBJ databases">
        <title>Draft Genome Sequences of the Obligatory Marine Myxobacteria Enhygromyxa salina SWB005.</title>
        <authorList>
            <person name="Poehlein A."/>
            <person name="Moghaddam J.A."/>
            <person name="Harms H."/>
            <person name="Alanjari M."/>
            <person name="Koenig G.M."/>
            <person name="Daniel R."/>
            <person name="Schaeberle T.F."/>
        </authorList>
    </citation>
    <scope>NUCLEOTIDE SEQUENCE [LARGE SCALE GENOMIC DNA]</scope>
    <source>
        <strain evidence="5 6">SWB005</strain>
    </source>
</reference>
<dbReference type="SMART" id="SM00382">
    <property type="entry name" value="AAA"/>
    <property type="match status" value="1"/>
</dbReference>
<evidence type="ECO:0000313" key="5">
    <source>
        <dbReference type="EMBL" id="PRQ04151.1"/>
    </source>
</evidence>
<dbReference type="InterPro" id="IPR025158">
    <property type="entry name" value="Mg_chelat-rel_C"/>
</dbReference>
<dbReference type="InterPro" id="IPR014721">
    <property type="entry name" value="Ribsml_uS5_D2-typ_fold_subgr"/>
</dbReference>
<dbReference type="InterPro" id="IPR020568">
    <property type="entry name" value="Ribosomal_Su5_D2-typ_SF"/>
</dbReference>
<dbReference type="Pfam" id="PF13335">
    <property type="entry name" value="Mg_chelatase_C"/>
    <property type="match status" value="1"/>
</dbReference>
<keyword evidence="6" id="KW-1185">Reference proteome</keyword>
<dbReference type="Gene3D" id="3.40.50.300">
    <property type="entry name" value="P-loop containing nucleotide triphosphate hydrolases"/>
    <property type="match status" value="1"/>
</dbReference>
<dbReference type="SUPFAM" id="SSF54211">
    <property type="entry name" value="Ribosomal protein S5 domain 2-like"/>
    <property type="match status" value="1"/>
</dbReference>
<evidence type="ECO:0000259" key="4">
    <source>
        <dbReference type="SMART" id="SM00382"/>
    </source>
</evidence>
<evidence type="ECO:0000313" key="6">
    <source>
        <dbReference type="Proteomes" id="UP000237968"/>
    </source>
</evidence>
<name>A0A2S9YGJ2_9BACT</name>
<dbReference type="InterPro" id="IPR027417">
    <property type="entry name" value="P-loop_NTPase"/>
</dbReference>
<keyword evidence="2" id="KW-0547">Nucleotide-binding</keyword>
<organism evidence="5 6">
    <name type="scientific">Enhygromyxa salina</name>
    <dbReference type="NCBI Taxonomy" id="215803"/>
    <lineage>
        <taxon>Bacteria</taxon>
        <taxon>Pseudomonadati</taxon>
        <taxon>Myxococcota</taxon>
        <taxon>Polyangia</taxon>
        <taxon>Nannocystales</taxon>
        <taxon>Nannocystaceae</taxon>
        <taxon>Enhygromyxa</taxon>
    </lineage>
</organism>
<accession>A0A2S9YGJ2</accession>
<dbReference type="InterPro" id="IPR004482">
    <property type="entry name" value="Mg_chelat-rel"/>
</dbReference>
<dbReference type="AlphaFoldDB" id="A0A2S9YGJ2"/>
<dbReference type="NCBIfam" id="TIGR00368">
    <property type="entry name" value="YifB family Mg chelatase-like AAA ATPase"/>
    <property type="match status" value="1"/>
</dbReference>
<dbReference type="PRINTS" id="PR01657">
    <property type="entry name" value="MCMFAMILY"/>
</dbReference>
<sequence>MLSHSYTAGILGVEGYVITVEADVGVGLPCLTIVGQLSGALHEARERVRAALDNCGQPIPPRKQIVNLAPAEQRKDSPGCDLAIACALLAAHGVVPADSLAGTMLWGELALDGVLRPATGTLVVADTARQHGFRRIIVAEASAREAAMIPGLEVVPVRDLPGLVTALRGEQELRSCDHAAAPSVAAGLPGPGPDLSDVRGLALPRRALEIMIAGGHNLLLHGPPGVGKTMLARRIPGLLPPLEHEDALEVTKIHGVARRQIPDGLISRPPVRMPHHTVSVAGLLGGGNPPRPGEVSLAHRGVLFLDELPEFPRACVEGLREPLEDGAVSIVRARYALSYPARFQLMATMNPCPCGFLGHPERVCTDSPAAVQRYQGRVSGPFIDRIDLVVPVTPLTREELAAAEFGESSATVRERILVARARQRVRLADSPWANNAQIPATGKAIEHLCPLTKDAHLLLLGLARRRNLSMRAVHRLRRVARTIEDLDEQADPSAPISVDAVALAARMRRLPDTLTSE</sequence>
<dbReference type="InterPro" id="IPR045006">
    <property type="entry name" value="CHLI-like"/>
</dbReference>
<comment type="similarity">
    <text evidence="1">Belongs to the Mg-chelatase subunits D/I family. ComM subfamily.</text>
</comment>
<dbReference type="Gene3D" id="3.30.230.10">
    <property type="match status" value="1"/>
</dbReference>
<keyword evidence="3" id="KW-0067">ATP-binding</keyword>
<dbReference type="InterPro" id="IPR001208">
    <property type="entry name" value="MCM_dom"/>
</dbReference>
<evidence type="ECO:0000256" key="3">
    <source>
        <dbReference type="ARBA" id="ARBA00022840"/>
    </source>
</evidence>
<dbReference type="Pfam" id="PF13541">
    <property type="entry name" value="ChlI"/>
    <property type="match status" value="1"/>
</dbReference>
<dbReference type="InterPro" id="IPR000523">
    <property type="entry name" value="Mg_chelatse_chII-like_cat_dom"/>
</dbReference>